<dbReference type="AlphaFoldDB" id="A0A974NMT8"/>
<dbReference type="InterPro" id="IPR035903">
    <property type="entry name" value="HesB-like_dom_sf"/>
</dbReference>
<dbReference type="KEGG" id="ppsr:I6J18_00980"/>
<dbReference type="Proteomes" id="UP000595254">
    <property type="component" value="Chromosome"/>
</dbReference>
<protein>
    <submittedName>
        <fullName evidence="1">Fe-S cluster assembly protein HesB</fullName>
    </submittedName>
</protein>
<gene>
    <name evidence="1" type="ORF">I6J18_00980</name>
</gene>
<proteinExistence type="predicted"/>
<keyword evidence="2" id="KW-1185">Reference proteome</keyword>
<dbReference type="SUPFAM" id="SSF89360">
    <property type="entry name" value="HesB-like domain"/>
    <property type="match status" value="1"/>
</dbReference>
<evidence type="ECO:0000313" key="2">
    <source>
        <dbReference type="Proteomes" id="UP000595254"/>
    </source>
</evidence>
<accession>A0A974NMT8</accession>
<dbReference type="RefSeq" id="WP_040374824.1">
    <property type="nucleotide sequence ID" value="NZ_CP068053.1"/>
</dbReference>
<reference evidence="1 2" key="1">
    <citation type="submission" date="2021-01" db="EMBL/GenBank/DDBJ databases">
        <title>FDA dAtabase for Regulatory Grade micrObial Sequences (FDA-ARGOS): Supporting development and validation of Infectious Disease Dx tests.</title>
        <authorList>
            <person name="Nelson B."/>
            <person name="Plummer A."/>
            <person name="Tallon L."/>
            <person name="Sadzewicz L."/>
            <person name="Zhao X."/>
            <person name="Boylan J."/>
            <person name="Ott S."/>
            <person name="Bowen H."/>
            <person name="Vavikolanu K."/>
            <person name="Mehta A."/>
            <person name="Aluvathingal J."/>
            <person name="Nadendla S."/>
            <person name="Myers T."/>
            <person name="Yan Y."/>
            <person name="Sichtig H."/>
        </authorList>
    </citation>
    <scope>NUCLEOTIDE SEQUENCE [LARGE SCALE GENOMIC DNA]</scope>
    <source>
        <strain evidence="1 2">FDAARGOS_1161</strain>
    </source>
</reference>
<dbReference type="Gene3D" id="2.60.300.12">
    <property type="entry name" value="HesB-like domain"/>
    <property type="match status" value="1"/>
</dbReference>
<name>A0A974NMT8_PERPY</name>
<dbReference type="EMBL" id="CP068053">
    <property type="protein sequence ID" value="QQT00554.1"/>
    <property type="molecule type" value="Genomic_DNA"/>
</dbReference>
<organism evidence="1 2">
    <name type="scientific">Peribacillus psychrosaccharolyticus</name>
    <name type="common">Bacillus psychrosaccharolyticus</name>
    <dbReference type="NCBI Taxonomy" id="1407"/>
    <lineage>
        <taxon>Bacteria</taxon>
        <taxon>Bacillati</taxon>
        <taxon>Bacillota</taxon>
        <taxon>Bacilli</taxon>
        <taxon>Bacillales</taxon>
        <taxon>Bacillaceae</taxon>
        <taxon>Peribacillus</taxon>
    </lineage>
</organism>
<evidence type="ECO:0000313" key="1">
    <source>
        <dbReference type="EMBL" id="QQT00554.1"/>
    </source>
</evidence>
<sequence length="93" mass="10104">MEFSFDGKNYLTQVMEASEAKTLRFYGISGCCGVNLGVGLDEAQKTDEILTIDGLKVAIDPQVKDQLTGVTIHAEEENGEMGLVLLGYQQKSC</sequence>